<keyword evidence="2" id="KW-0175">Coiled coil</keyword>
<dbReference type="STRING" id="504472.Slin_4326"/>
<dbReference type="eggNOG" id="COG0457">
    <property type="taxonomic scope" value="Bacteria"/>
</dbReference>
<dbReference type="Pfam" id="PF07568">
    <property type="entry name" value="HisKA_2"/>
    <property type="match status" value="1"/>
</dbReference>
<gene>
    <name evidence="4" type="ordered locus">Slin_4326</name>
</gene>
<evidence type="ECO:0000313" key="4">
    <source>
        <dbReference type="EMBL" id="ADB40308.1"/>
    </source>
</evidence>
<evidence type="ECO:0000313" key="5">
    <source>
        <dbReference type="Proteomes" id="UP000002028"/>
    </source>
</evidence>
<dbReference type="HOGENOM" id="CLU_022307_0_0_10"/>
<proteinExistence type="predicted"/>
<dbReference type="InterPro" id="IPR011990">
    <property type="entry name" value="TPR-like_helical_dom_sf"/>
</dbReference>
<keyword evidence="1" id="KW-0802">TPR repeat</keyword>
<accession>D2QLL8</accession>
<evidence type="ECO:0000256" key="2">
    <source>
        <dbReference type="SAM" id="Coils"/>
    </source>
</evidence>
<evidence type="ECO:0000256" key="1">
    <source>
        <dbReference type="PROSITE-ProRule" id="PRU00339"/>
    </source>
</evidence>
<dbReference type="GO" id="GO:0016301">
    <property type="term" value="F:kinase activity"/>
    <property type="evidence" value="ECO:0007669"/>
    <property type="project" value="UniProtKB-KW"/>
</dbReference>
<dbReference type="PROSITE" id="PS50005">
    <property type="entry name" value="TPR"/>
    <property type="match status" value="1"/>
</dbReference>
<dbReference type="EMBL" id="CP001769">
    <property type="protein sequence ID" value="ADB40308.1"/>
    <property type="molecule type" value="Genomic_DNA"/>
</dbReference>
<dbReference type="Gene3D" id="1.25.40.10">
    <property type="entry name" value="Tetratricopeptide repeat domain"/>
    <property type="match status" value="2"/>
</dbReference>
<dbReference type="Gene3D" id="3.30.565.10">
    <property type="entry name" value="Histidine kinase-like ATPase, C-terminal domain"/>
    <property type="match status" value="1"/>
</dbReference>
<dbReference type="SUPFAM" id="SSF55874">
    <property type="entry name" value="ATPase domain of HSP90 chaperone/DNA topoisomerase II/histidine kinase"/>
    <property type="match status" value="1"/>
</dbReference>
<dbReference type="PANTHER" id="PTHR43065">
    <property type="entry name" value="SENSOR HISTIDINE KINASE"/>
    <property type="match status" value="1"/>
</dbReference>
<dbReference type="eggNOG" id="COG3920">
    <property type="taxonomic scope" value="Bacteria"/>
</dbReference>
<sequence>MRLAQMNFTGKRLFGKRVFCPCKWVVLVCLIALQTTATSGQNINRQLVNRLLVQLQKSKPDASRLPLLLELGKFHIYKPGESKIDLDSGRTYLKEAKKLSDSLHLLTWQHEVESMLVVADMEGGNKEVGRSQFSALISDCQRTGDKEGEAIARFRLAIWLRNVDPDYTNVFANFRQAAAIYKAVHKPEQEITALKEIAVTHLYQGDLAIAEPELLNVLNRYKAIQYPKLHYTYNLLSTIGRLKGDFNKGLLYGMLCLESMNKTADTTSAAAFYGDLARIYVEIGNHQKGIEWYKKSLAAWRQEGLPNFAMYYAAGVLAKDFIDQKKPHDALRLIQQLVRKIPTNTIIQKACVAQNLAYCYDALKNYSLAEQYYEETLGWYAKNKIFEASQQAHQDIGVFYFNQKQFKKADYHLHKALSFLPQKNALSTVRDVHLMLFKVDSAQGNYLSAINHFRRYKSLNDSLFNETKSRQIASLQIQYDTQKKEQNITLLTKQSRLQQSELEHAQTTRNGIIAGAILLAGLLGVSYNRYRLKQRSNQMLEAKQIEINQKNQSLEQVLGEKEELLAEKEWMLKEIHHRVKNNLQVISSLLNAQSDFLHDSTALAAIRESQNRVHAMALIHQKLYQSNNMAQVDMADYIRDIVDYLIDSFDRQHSIRGNVSVSVAPLDVTLATPLGLIINEAVTNSLKYAFPPGAYPPNSPGTLTISLTPVDQLSYLLTISDDGIGFPADFDVNKSNTLGLTMIKGLSRQIGGQLRIDGHDGVQIRLQFGIIKKAARTVWSST</sequence>
<feature type="coiled-coil region" evidence="2">
    <location>
        <begin position="537"/>
        <end position="567"/>
    </location>
</feature>
<dbReference type="InterPro" id="IPR011495">
    <property type="entry name" value="Sig_transdc_His_kin_sub2_dim/P"/>
</dbReference>
<organism evidence="4 5">
    <name type="scientific">Spirosoma linguale (strain ATCC 33905 / DSM 74 / LMG 10896 / Claus 1)</name>
    <dbReference type="NCBI Taxonomy" id="504472"/>
    <lineage>
        <taxon>Bacteria</taxon>
        <taxon>Pseudomonadati</taxon>
        <taxon>Bacteroidota</taxon>
        <taxon>Cytophagia</taxon>
        <taxon>Cytophagales</taxon>
        <taxon>Cytophagaceae</taxon>
        <taxon>Spirosoma</taxon>
    </lineage>
</organism>
<dbReference type="SUPFAM" id="SSF48452">
    <property type="entry name" value="TPR-like"/>
    <property type="match status" value="2"/>
</dbReference>
<keyword evidence="4" id="KW-0808">Transferase</keyword>
<dbReference type="SMART" id="SM00028">
    <property type="entry name" value="TPR"/>
    <property type="match status" value="4"/>
</dbReference>
<keyword evidence="5" id="KW-1185">Reference proteome</keyword>
<dbReference type="InterPro" id="IPR019734">
    <property type="entry name" value="TPR_rpt"/>
</dbReference>
<evidence type="ECO:0000259" key="3">
    <source>
        <dbReference type="SMART" id="SM00387"/>
    </source>
</evidence>
<dbReference type="RefSeq" id="WP_012928813.1">
    <property type="nucleotide sequence ID" value="NC_013730.1"/>
</dbReference>
<reference evidence="4 5" key="1">
    <citation type="journal article" date="2010" name="Stand. Genomic Sci.">
        <title>Complete genome sequence of Spirosoma linguale type strain (1).</title>
        <authorList>
            <person name="Lail K."/>
            <person name="Sikorski J."/>
            <person name="Saunders E."/>
            <person name="Lapidus A."/>
            <person name="Glavina Del Rio T."/>
            <person name="Copeland A."/>
            <person name="Tice H."/>
            <person name="Cheng J.-F."/>
            <person name="Lucas S."/>
            <person name="Nolan M."/>
            <person name="Bruce D."/>
            <person name="Goodwin L."/>
            <person name="Pitluck S."/>
            <person name="Ivanova N."/>
            <person name="Mavromatis K."/>
            <person name="Ovchinnikova G."/>
            <person name="Pati A."/>
            <person name="Chen A."/>
            <person name="Palaniappan K."/>
            <person name="Land M."/>
            <person name="Hauser L."/>
            <person name="Chang Y.-J."/>
            <person name="Jeffries C.D."/>
            <person name="Chain P."/>
            <person name="Brettin T."/>
            <person name="Detter J.C."/>
            <person name="Schuetze A."/>
            <person name="Rohde M."/>
            <person name="Tindall B.J."/>
            <person name="Goeker M."/>
            <person name="Bristow J."/>
            <person name="Eisen J.A."/>
            <person name="Markowitz V."/>
            <person name="Hugenholtz P."/>
            <person name="Kyrpides N.C."/>
            <person name="Klenk H.-P."/>
            <person name="Chen F."/>
        </authorList>
    </citation>
    <scope>NUCLEOTIDE SEQUENCE [LARGE SCALE GENOMIC DNA]</scope>
    <source>
        <strain evidence="5">ATCC 33905 / DSM 74 / LMG 10896 / Claus 1</strain>
    </source>
</reference>
<dbReference type="AlphaFoldDB" id="D2QLL8"/>
<feature type="repeat" description="TPR" evidence="1">
    <location>
        <begin position="390"/>
        <end position="423"/>
    </location>
</feature>
<dbReference type="PANTHER" id="PTHR43065:SF23">
    <property type="entry name" value="SENSOR HISTIDINE KINASE PDTAS"/>
    <property type="match status" value="1"/>
</dbReference>
<name>D2QLL8_SPILD</name>
<dbReference type="Proteomes" id="UP000002028">
    <property type="component" value="Chromosome"/>
</dbReference>
<keyword evidence="4" id="KW-0418">Kinase</keyword>
<dbReference type="InterPro" id="IPR003594">
    <property type="entry name" value="HATPase_dom"/>
</dbReference>
<dbReference type="Pfam" id="PF02518">
    <property type="entry name" value="HATPase_c"/>
    <property type="match status" value="1"/>
</dbReference>
<dbReference type="Gene3D" id="3.30.450.20">
    <property type="entry name" value="PAS domain"/>
    <property type="match status" value="1"/>
</dbReference>
<feature type="domain" description="Histidine kinase/HSP90-like ATPase" evidence="3">
    <location>
        <begin position="669"/>
        <end position="772"/>
    </location>
</feature>
<dbReference type="InterPro" id="IPR036890">
    <property type="entry name" value="HATPase_C_sf"/>
</dbReference>
<dbReference type="SMART" id="SM00387">
    <property type="entry name" value="HATPase_c"/>
    <property type="match status" value="1"/>
</dbReference>
<dbReference type="KEGG" id="sli:Slin_4326"/>
<protein>
    <submittedName>
        <fullName evidence="4">Signal transduction histidine kinase</fullName>
    </submittedName>
</protein>